<feature type="compositionally biased region" description="Basic and acidic residues" evidence="1">
    <location>
        <begin position="82"/>
        <end position="103"/>
    </location>
</feature>
<feature type="compositionally biased region" description="Basic and acidic residues" evidence="1">
    <location>
        <begin position="17"/>
        <end position="68"/>
    </location>
</feature>
<dbReference type="Pfam" id="PF01713">
    <property type="entry name" value="Smr"/>
    <property type="match status" value="1"/>
</dbReference>
<comment type="caution">
    <text evidence="3">The sequence shown here is derived from an EMBL/GenBank/DDBJ whole genome shotgun (WGS) entry which is preliminary data.</text>
</comment>
<dbReference type="HOGENOM" id="CLU_055978_0_1_7"/>
<evidence type="ECO:0000313" key="3">
    <source>
        <dbReference type="EMBL" id="ETX02664.1"/>
    </source>
</evidence>
<accession>W4LX26</accession>
<dbReference type="InterPro" id="IPR036063">
    <property type="entry name" value="Smr_dom_sf"/>
</dbReference>
<evidence type="ECO:0000313" key="4">
    <source>
        <dbReference type="Proteomes" id="UP000019141"/>
    </source>
</evidence>
<reference evidence="3 4" key="1">
    <citation type="journal article" date="2014" name="Nature">
        <title>An environmental bacterial taxon with a large and distinct metabolic repertoire.</title>
        <authorList>
            <person name="Wilson M.C."/>
            <person name="Mori T."/>
            <person name="Ruckert C."/>
            <person name="Uria A.R."/>
            <person name="Helf M.J."/>
            <person name="Takada K."/>
            <person name="Gernert C."/>
            <person name="Steffens U.A."/>
            <person name="Heycke N."/>
            <person name="Schmitt S."/>
            <person name="Rinke C."/>
            <person name="Helfrich E.J."/>
            <person name="Brachmann A.O."/>
            <person name="Gurgui C."/>
            <person name="Wakimoto T."/>
            <person name="Kracht M."/>
            <person name="Crusemann M."/>
            <person name="Hentschel U."/>
            <person name="Abe I."/>
            <person name="Matsunaga S."/>
            <person name="Kalinowski J."/>
            <person name="Takeyama H."/>
            <person name="Piel J."/>
        </authorList>
    </citation>
    <scope>NUCLEOTIDE SEQUENCE [LARGE SCALE GENOMIC DNA]</scope>
    <source>
        <strain evidence="4">TSY1</strain>
    </source>
</reference>
<dbReference type="PANTHER" id="PTHR35562:SF2">
    <property type="entry name" value="DNA ENDONUCLEASE SMRA-RELATED"/>
    <property type="match status" value="1"/>
</dbReference>
<dbReference type="SUPFAM" id="SSF160443">
    <property type="entry name" value="SMR domain-like"/>
    <property type="match status" value="1"/>
</dbReference>
<dbReference type="InterPro" id="IPR002625">
    <property type="entry name" value="Smr_dom"/>
</dbReference>
<proteinExistence type="predicted"/>
<sequence length="287" mass="32606">MARKKRRKSPPSPPQPPREELFHAPFKDLKSDWKRVKSDAGKDLKSDWKRIKSDNDVKSDWKRVKSDAQGKPPPWQLTPSEKAQRAEQERRRRVAAERRQREAEQDIAAFRHAMGDVKPLAADPRGRVGKSRRTDRVPLPSDEEISLAAFRDFVEGRSAFTIQFTDEYMEGAAPGVDPHVIQRLHHGDFAIQEQLDLHGYTVEEAKILLDRFLNRAYSGGLRCVRLIHGRGKNSPGNHPVLKEHVQMWLSQGRLSRLVLAFVTAPARDGGAGAAYVLLRRPGKPRSK</sequence>
<dbReference type="PROSITE" id="PS50828">
    <property type="entry name" value="SMR"/>
    <property type="match status" value="1"/>
</dbReference>
<dbReference type="SMART" id="SM00463">
    <property type="entry name" value="SMR"/>
    <property type="match status" value="1"/>
</dbReference>
<dbReference type="Proteomes" id="UP000019141">
    <property type="component" value="Unassembled WGS sequence"/>
</dbReference>
<evidence type="ECO:0000259" key="2">
    <source>
        <dbReference type="PROSITE" id="PS50828"/>
    </source>
</evidence>
<dbReference type="PANTHER" id="PTHR35562">
    <property type="entry name" value="DNA ENDONUCLEASE SMRA-RELATED"/>
    <property type="match status" value="1"/>
</dbReference>
<keyword evidence="4" id="KW-1185">Reference proteome</keyword>
<dbReference type="Gene3D" id="3.30.1370.110">
    <property type="match status" value="1"/>
</dbReference>
<dbReference type="EMBL" id="AZHW01000117">
    <property type="protein sequence ID" value="ETX02664.1"/>
    <property type="molecule type" value="Genomic_DNA"/>
</dbReference>
<feature type="region of interest" description="Disordered" evidence="1">
    <location>
        <begin position="1"/>
        <end position="103"/>
    </location>
</feature>
<name>W4LX26_ENTF1</name>
<protein>
    <recommendedName>
        <fullName evidence="2">Smr domain-containing protein</fullName>
    </recommendedName>
</protein>
<dbReference type="AlphaFoldDB" id="W4LX26"/>
<organism evidence="3 4">
    <name type="scientific">Entotheonella factor</name>
    <dbReference type="NCBI Taxonomy" id="1429438"/>
    <lineage>
        <taxon>Bacteria</taxon>
        <taxon>Pseudomonadati</taxon>
        <taxon>Nitrospinota/Tectimicrobiota group</taxon>
        <taxon>Candidatus Tectimicrobiota</taxon>
        <taxon>Candidatus Entotheonellia</taxon>
        <taxon>Candidatus Entotheonellales</taxon>
        <taxon>Candidatus Entotheonellaceae</taxon>
        <taxon>Candidatus Entotheonella</taxon>
    </lineage>
</organism>
<gene>
    <name evidence="3" type="ORF">ETSY1_02770</name>
</gene>
<feature type="domain" description="Smr" evidence="2">
    <location>
        <begin position="195"/>
        <end position="279"/>
    </location>
</feature>
<evidence type="ECO:0000256" key="1">
    <source>
        <dbReference type="SAM" id="MobiDB-lite"/>
    </source>
</evidence>